<keyword evidence="5" id="KW-1185">Reference proteome</keyword>
<evidence type="ECO:0000313" key="5">
    <source>
        <dbReference type="Proteomes" id="UP000001299"/>
    </source>
</evidence>
<organism evidence="4 5">
    <name type="scientific">Butyrivibrio proteoclasticus (strain ATCC 51982 / DSM 14932 / B316)</name>
    <name type="common">Clostridium proteoclasticum</name>
    <dbReference type="NCBI Taxonomy" id="515622"/>
    <lineage>
        <taxon>Bacteria</taxon>
        <taxon>Bacillati</taxon>
        <taxon>Bacillota</taxon>
        <taxon>Clostridia</taxon>
        <taxon>Lachnospirales</taxon>
        <taxon>Lachnospiraceae</taxon>
        <taxon>Butyrivibrio</taxon>
    </lineage>
</organism>
<reference evidence="4 5" key="1">
    <citation type="journal article" date="2010" name="PLoS ONE">
        <title>The glycobiome of the rumen bacterium Butyrivibrio proteoclasticus B316(T) highlights adaptation to a polysaccharide-rich environment.</title>
        <authorList>
            <person name="Kelly W.J."/>
            <person name="Leahy S.C."/>
            <person name="Altermann E."/>
            <person name="Yeoman C.J."/>
            <person name="Dunne J.C."/>
            <person name="Kong Z."/>
            <person name="Pacheco D.M."/>
            <person name="Li D."/>
            <person name="Noel S.J."/>
            <person name="Moon C.D."/>
            <person name="Cookson A.L."/>
            <person name="Attwood G.T."/>
        </authorList>
    </citation>
    <scope>NUCLEOTIDE SEQUENCE [LARGE SCALE GENOMIC DNA]</scope>
    <source>
        <strain evidence="5">ATCC 51982 / DSM 14932 / B316</strain>
    </source>
</reference>
<feature type="domain" description="Glycosyltransferase 2-like" evidence="3">
    <location>
        <begin position="7"/>
        <end position="154"/>
    </location>
</feature>
<evidence type="ECO:0000313" key="4">
    <source>
        <dbReference type="EMBL" id="ADL34917.1"/>
    </source>
</evidence>
<dbReference type="STRING" id="515622.bpr_I2184"/>
<accession>E0RX09</accession>
<dbReference type="CDD" id="cd00761">
    <property type="entry name" value="Glyco_tranf_GTA_type"/>
    <property type="match status" value="1"/>
</dbReference>
<sequence>MNRPKVSVIVPTHNSEKYISEALDSLLAQTFKCFEVICVDSSSDSTPRILETYSSEYDCFKTIYDQNGSYGHKLNKGISEACGDYLAILESDDLFTEHMLEILYSKALENDVDFVKSSYSNFFSLNQEKVFVRQHIYYGYKYLNQVIDPHELPNCRQYTSNNIWTGLYKAKFIEENDIRFNESPGASYQDTGFSVLCAAYARKIMLIGDNLYLYRRDNEGSSVKSQEKYKCVYDEIKWLNGELEKRNLMSGDIITYFNLTKINAYRWNVARLNSDYREAFLDLVKSDVDEHFFKIVKEDAILKEKSAEHFNLTKELLKKKRSIVIFGAGIKGESVVKLASLLGEKDNVVLCDNDSRKWGTKLDGVSIKSPEYISKKSECNVVLAIDEKNQREVYKQLLAMGIEEDKILAVPFFPDQDNLVFNLIRALGQCSHVS</sequence>
<protein>
    <submittedName>
        <fullName evidence="4">Glycosyl transferase GT2 family</fullName>
    </submittedName>
</protein>
<dbReference type="HOGENOM" id="CLU_025996_25_3_9"/>
<dbReference type="Gene3D" id="3.90.550.10">
    <property type="entry name" value="Spore Coat Polysaccharide Biosynthesis Protein SpsA, Chain A"/>
    <property type="match status" value="1"/>
</dbReference>
<evidence type="ECO:0000256" key="1">
    <source>
        <dbReference type="ARBA" id="ARBA00022676"/>
    </source>
</evidence>
<dbReference type="PANTHER" id="PTHR22916:SF51">
    <property type="entry name" value="GLYCOSYLTRANSFERASE EPSH-RELATED"/>
    <property type="match status" value="1"/>
</dbReference>
<dbReference type="EMBL" id="CP001810">
    <property type="protein sequence ID" value="ADL34917.1"/>
    <property type="molecule type" value="Genomic_DNA"/>
</dbReference>
<dbReference type="eggNOG" id="COG0463">
    <property type="taxonomic scope" value="Bacteria"/>
</dbReference>
<dbReference type="PANTHER" id="PTHR22916">
    <property type="entry name" value="GLYCOSYLTRANSFERASE"/>
    <property type="match status" value="1"/>
</dbReference>
<dbReference type="RefSeq" id="WP_013281570.1">
    <property type="nucleotide sequence ID" value="NC_014387.1"/>
</dbReference>
<gene>
    <name evidence="4" type="ordered locus">bpr_I2184</name>
</gene>
<proteinExistence type="predicted"/>
<dbReference type="Pfam" id="PF00535">
    <property type="entry name" value="Glycos_transf_2"/>
    <property type="match status" value="1"/>
</dbReference>
<evidence type="ECO:0000256" key="2">
    <source>
        <dbReference type="ARBA" id="ARBA00022679"/>
    </source>
</evidence>
<dbReference type="SUPFAM" id="SSF53448">
    <property type="entry name" value="Nucleotide-diphospho-sugar transferases"/>
    <property type="match status" value="1"/>
</dbReference>
<dbReference type="Gene3D" id="3.40.50.720">
    <property type="entry name" value="NAD(P)-binding Rossmann-like Domain"/>
    <property type="match status" value="1"/>
</dbReference>
<dbReference type="InterPro" id="IPR001173">
    <property type="entry name" value="Glyco_trans_2-like"/>
</dbReference>
<dbReference type="Proteomes" id="UP000001299">
    <property type="component" value="Chromosome 1"/>
</dbReference>
<dbReference type="KEGG" id="bpb:bpr_I2184"/>
<keyword evidence="1" id="KW-0328">Glycosyltransferase</keyword>
<dbReference type="AlphaFoldDB" id="E0RX09"/>
<keyword evidence="2 4" id="KW-0808">Transferase</keyword>
<dbReference type="GO" id="GO:0016757">
    <property type="term" value="F:glycosyltransferase activity"/>
    <property type="evidence" value="ECO:0007669"/>
    <property type="project" value="UniProtKB-KW"/>
</dbReference>
<evidence type="ECO:0000259" key="3">
    <source>
        <dbReference type="Pfam" id="PF00535"/>
    </source>
</evidence>
<dbReference type="CAZy" id="GT2">
    <property type="family name" value="Glycosyltransferase Family 2"/>
</dbReference>
<name>E0RX09_BUTPB</name>
<dbReference type="InterPro" id="IPR029044">
    <property type="entry name" value="Nucleotide-diphossugar_trans"/>
</dbReference>